<dbReference type="SUPFAM" id="SSF51197">
    <property type="entry name" value="Clavaminate synthase-like"/>
    <property type="match status" value="1"/>
</dbReference>
<feature type="domain" description="TauD/TfdA-like" evidence="4">
    <location>
        <begin position="72"/>
        <end position="325"/>
    </location>
</feature>
<dbReference type="GO" id="GO:0016706">
    <property type="term" value="F:2-oxoglutarate-dependent dioxygenase activity"/>
    <property type="evidence" value="ECO:0007669"/>
    <property type="project" value="UniProtKB-ARBA"/>
</dbReference>
<evidence type="ECO:0000256" key="3">
    <source>
        <dbReference type="ARBA" id="ARBA00023194"/>
    </source>
</evidence>
<comment type="cofactor">
    <cofactor evidence="1">
        <name>Fe(2+)</name>
        <dbReference type="ChEBI" id="CHEBI:29033"/>
    </cofactor>
</comment>
<keyword evidence="2" id="KW-0560">Oxidoreductase</keyword>
<dbReference type="Proteomes" id="UP000214603">
    <property type="component" value="Unassembled WGS sequence"/>
</dbReference>
<evidence type="ECO:0000256" key="2">
    <source>
        <dbReference type="ARBA" id="ARBA00023002"/>
    </source>
</evidence>
<accession>A0A225MFU1</accession>
<evidence type="ECO:0000313" key="6">
    <source>
        <dbReference type="Proteomes" id="UP000214603"/>
    </source>
</evidence>
<dbReference type="OrthoDB" id="753054at2"/>
<sequence>MVRESIIMEEHPSISPAVRDKPFTGPIVWSGDSLSSEDGVIRLDTACLREIDALLEALRANPLPILLLDPDDFELPANRAAMARAKQELDAGCGFVIVDRLPVENYTVEESKAIYWILAQLVARPVAQSWDGKMIYDVRDQGRPPGNGVRPDVTTAEQNFHTDNSYNLYPPDYVGLLCLKPAMAGGISSIVSFYTVYNEMLERHPQLLDRLHRPYLFNRQLEHAPGDAKVLSHPLFQYNDERLVCRLSYLQVVNGYRLAGVEMDDESREALTVLEGIMNETNLERKFFFEPGQIQILDNTRCGHRRTEIIDFPEPERKRHLVRLWLRNNGRRFYNG</sequence>
<dbReference type="PANTHER" id="PTHR10696">
    <property type="entry name" value="GAMMA-BUTYROBETAINE HYDROXYLASE-RELATED"/>
    <property type="match status" value="1"/>
</dbReference>
<dbReference type="RefSeq" id="WP_088603444.1">
    <property type="nucleotide sequence ID" value="NZ_NJIH01000006.1"/>
</dbReference>
<dbReference type="EMBL" id="NJIH01000006">
    <property type="protein sequence ID" value="OWT60187.1"/>
    <property type="molecule type" value="Genomic_DNA"/>
</dbReference>
<dbReference type="Gene3D" id="3.60.130.10">
    <property type="entry name" value="Clavaminate synthase-like"/>
    <property type="match status" value="1"/>
</dbReference>
<dbReference type="GO" id="GO:0017000">
    <property type="term" value="P:antibiotic biosynthetic process"/>
    <property type="evidence" value="ECO:0007669"/>
    <property type="project" value="UniProtKB-KW"/>
</dbReference>
<proteinExistence type="predicted"/>
<keyword evidence="3" id="KW-0045">Antibiotic biosynthesis</keyword>
<dbReference type="AlphaFoldDB" id="A0A225MFU1"/>
<dbReference type="Pfam" id="PF02668">
    <property type="entry name" value="TauD"/>
    <property type="match status" value="1"/>
</dbReference>
<name>A0A225MFU1_9BURK</name>
<organism evidence="5 6">
    <name type="scientific">Candidimonas nitroreducens</name>
    <dbReference type="NCBI Taxonomy" id="683354"/>
    <lineage>
        <taxon>Bacteria</taxon>
        <taxon>Pseudomonadati</taxon>
        <taxon>Pseudomonadota</taxon>
        <taxon>Betaproteobacteria</taxon>
        <taxon>Burkholderiales</taxon>
        <taxon>Alcaligenaceae</taxon>
        <taxon>Candidimonas</taxon>
    </lineage>
</organism>
<evidence type="ECO:0000256" key="1">
    <source>
        <dbReference type="ARBA" id="ARBA00001954"/>
    </source>
</evidence>
<protein>
    <recommendedName>
        <fullName evidence="4">TauD/TfdA-like domain-containing protein</fullName>
    </recommendedName>
</protein>
<reference evidence="6" key="1">
    <citation type="submission" date="2017-06" db="EMBL/GenBank/DDBJ databases">
        <title>Herbaspirillum phytohormonus sp. nov., isolated from the root nodule of Robinia pseudoacacia in lead-zinc mine.</title>
        <authorList>
            <person name="Fan M."/>
            <person name="Lin Y."/>
        </authorList>
    </citation>
    <scope>NUCLEOTIDE SEQUENCE [LARGE SCALE GENOMIC DNA]</scope>
    <source>
        <strain evidence="6">SC-089</strain>
    </source>
</reference>
<comment type="caution">
    <text evidence="5">The sequence shown here is derived from an EMBL/GenBank/DDBJ whole genome shotgun (WGS) entry which is preliminary data.</text>
</comment>
<dbReference type="InterPro" id="IPR042098">
    <property type="entry name" value="TauD-like_sf"/>
</dbReference>
<dbReference type="InterPro" id="IPR050411">
    <property type="entry name" value="AlphaKG_dependent_hydroxylases"/>
</dbReference>
<evidence type="ECO:0000313" key="5">
    <source>
        <dbReference type="EMBL" id="OWT60187.1"/>
    </source>
</evidence>
<gene>
    <name evidence="5" type="ORF">CEY11_10990</name>
</gene>
<dbReference type="PANTHER" id="PTHR10696:SF56">
    <property type="entry name" value="TAUD_TFDA-LIKE DOMAIN-CONTAINING PROTEIN"/>
    <property type="match status" value="1"/>
</dbReference>
<evidence type="ECO:0000259" key="4">
    <source>
        <dbReference type="Pfam" id="PF02668"/>
    </source>
</evidence>
<keyword evidence="6" id="KW-1185">Reference proteome</keyword>
<dbReference type="InterPro" id="IPR003819">
    <property type="entry name" value="TauD/TfdA-like"/>
</dbReference>